<dbReference type="SMART" id="SM00382">
    <property type="entry name" value="AAA"/>
    <property type="match status" value="1"/>
</dbReference>
<accession>M0LPA2</accession>
<evidence type="ECO:0000256" key="3">
    <source>
        <dbReference type="ARBA" id="ARBA00022741"/>
    </source>
</evidence>
<reference evidence="6 7" key="1">
    <citation type="journal article" date="2014" name="PLoS Genet.">
        <title>Phylogenetically driven sequencing of extremely halophilic archaea reveals strategies for static and dynamic osmo-response.</title>
        <authorList>
            <person name="Becker E.A."/>
            <person name="Seitzer P.M."/>
            <person name="Tritt A."/>
            <person name="Larsen D."/>
            <person name="Krusor M."/>
            <person name="Yao A.I."/>
            <person name="Wu D."/>
            <person name="Madern D."/>
            <person name="Eisen J.A."/>
            <person name="Darling A.E."/>
            <person name="Facciotti M.T."/>
        </authorList>
    </citation>
    <scope>NUCLEOTIDE SEQUENCE [LARGE SCALE GENOMIC DNA]</scope>
    <source>
        <strain evidence="6 7">JCM 10879</strain>
    </source>
</reference>
<dbReference type="InterPro" id="IPR049945">
    <property type="entry name" value="AAA_22"/>
</dbReference>
<dbReference type="InterPro" id="IPR050311">
    <property type="entry name" value="ORC1/CDC6"/>
</dbReference>
<dbReference type="RefSeq" id="WP_006673654.1">
    <property type="nucleotide sequence ID" value="NZ_AOMA01000141.1"/>
</dbReference>
<dbReference type="PANTHER" id="PTHR10763:SF22">
    <property type="entry name" value="ORC1-TYPE DNA REPLICATION PROTEIN"/>
    <property type="match status" value="1"/>
</dbReference>
<evidence type="ECO:0000313" key="7">
    <source>
        <dbReference type="Proteomes" id="UP000011607"/>
    </source>
</evidence>
<proteinExistence type="inferred from homology"/>
<name>M0LPA2_9EURY</name>
<evidence type="ECO:0000256" key="1">
    <source>
        <dbReference type="ARBA" id="ARBA00006184"/>
    </source>
</evidence>
<dbReference type="EMBL" id="AOMA01000141">
    <property type="protein sequence ID" value="EMA33865.1"/>
    <property type="molecule type" value="Genomic_DNA"/>
</dbReference>
<dbReference type="SUPFAM" id="SSF52540">
    <property type="entry name" value="P-loop containing nucleoside triphosphate hydrolases"/>
    <property type="match status" value="1"/>
</dbReference>
<gene>
    <name evidence="6" type="ORF">C446_13769</name>
</gene>
<comment type="similarity">
    <text evidence="1">Belongs to the CDC6/cdc18 family.</text>
</comment>
<dbReference type="Gene3D" id="3.40.50.300">
    <property type="entry name" value="P-loop containing nucleotide triphosphate hydrolases"/>
    <property type="match status" value="1"/>
</dbReference>
<feature type="domain" description="AAA+ ATPase" evidence="5">
    <location>
        <begin position="41"/>
        <end position="232"/>
    </location>
</feature>
<dbReference type="AlphaFoldDB" id="M0LPA2"/>
<evidence type="ECO:0000256" key="4">
    <source>
        <dbReference type="ARBA" id="ARBA00022840"/>
    </source>
</evidence>
<keyword evidence="3" id="KW-0547">Nucleotide-binding</keyword>
<dbReference type="OrthoDB" id="270161at2157"/>
<protein>
    <submittedName>
        <fullName evidence="6">AAA ATPase</fullName>
    </submittedName>
</protein>
<dbReference type="InterPro" id="IPR027417">
    <property type="entry name" value="P-loop_NTPase"/>
</dbReference>
<dbReference type="GO" id="GO:0006260">
    <property type="term" value="P:DNA replication"/>
    <property type="evidence" value="ECO:0007669"/>
    <property type="project" value="UniProtKB-KW"/>
</dbReference>
<dbReference type="eggNOG" id="arCOG00467">
    <property type="taxonomic scope" value="Archaea"/>
</dbReference>
<dbReference type="STRING" id="1227454.C446_13769"/>
<comment type="caution">
    <text evidence="6">The sequence shown here is derived from an EMBL/GenBank/DDBJ whole genome shotgun (WGS) entry which is preliminary data.</text>
</comment>
<dbReference type="PANTHER" id="PTHR10763">
    <property type="entry name" value="CELL DIVISION CONTROL PROTEIN 6-RELATED"/>
    <property type="match status" value="1"/>
</dbReference>
<dbReference type="GO" id="GO:0005524">
    <property type="term" value="F:ATP binding"/>
    <property type="evidence" value="ECO:0007669"/>
    <property type="project" value="UniProtKB-KW"/>
</dbReference>
<evidence type="ECO:0000259" key="5">
    <source>
        <dbReference type="SMART" id="SM00382"/>
    </source>
</evidence>
<evidence type="ECO:0000313" key="6">
    <source>
        <dbReference type="EMBL" id="EMA33865.1"/>
    </source>
</evidence>
<keyword evidence="2" id="KW-0235">DNA replication</keyword>
<dbReference type="Pfam" id="PF13401">
    <property type="entry name" value="AAA_22"/>
    <property type="match status" value="1"/>
</dbReference>
<dbReference type="InterPro" id="IPR003593">
    <property type="entry name" value="AAA+_ATPase"/>
</dbReference>
<keyword evidence="7" id="KW-1185">Reference proteome</keyword>
<keyword evidence="4" id="KW-0067">ATP-binding</keyword>
<sequence>MQYLTDRQALQTRTPPSEMYVRESELRALRETLQPITDGHAVDGAVIHGPSGAGKTHAAKLIVGQLADAIATRSEQCGQRFEADGGGPGAIAAAHIDCWDHSSYAAIIGQLLEAIGESAKPKNTPGYELNAHLREELEEPAVVILDEADQIAAAMIVRSCIPDSIGRWHFKVPSARSSASVWPTRRFRNSPAAYTSRQSELTAMITSSDGLVTDPGVLDADFQPQEIAHRDGQLDHLESSLQDVPLRPLSEVSETGPLPFWESPSNRHV</sequence>
<organism evidence="6 7">
    <name type="scientific">Halobiforma nitratireducens JCM 10879</name>
    <dbReference type="NCBI Taxonomy" id="1227454"/>
    <lineage>
        <taxon>Archaea</taxon>
        <taxon>Methanobacteriati</taxon>
        <taxon>Methanobacteriota</taxon>
        <taxon>Stenosarchaea group</taxon>
        <taxon>Halobacteria</taxon>
        <taxon>Halobacteriales</taxon>
        <taxon>Natrialbaceae</taxon>
        <taxon>Halobiforma</taxon>
    </lineage>
</organism>
<dbReference type="Gene3D" id="1.10.8.60">
    <property type="match status" value="1"/>
</dbReference>
<evidence type="ECO:0000256" key="2">
    <source>
        <dbReference type="ARBA" id="ARBA00022705"/>
    </source>
</evidence>
<dbReference type="Proteomes" id="UP000011607">
    <property type="component" value="Unassembled WGS sequence"/>
</dbReference>
<dbReference type="GO" id="GO:0016887">
    <property type="term" value="F:ATP hydrolysis activity"/>
    <property type="evidence" value="ECO:0007669"/>
    <property type="project" value="InterPro"/>
</dbReference>